<sequence>MWKCASLYGTVLFAAGSHAAAHSKRDGYGPLATSLSVGTTSQDSTIPQAPPQAPQAPQAPSPPIVTILDPGVGTSAISSLPLVAPPHSPVPPGSPPVPVYTNKTSINSTPIIPTVITYVPSGHPTHVSNSTSVHLNSSSTRNGFCTGCVLAAHGPITTSFDPYELYNPWRSTVVTETIVTEFSTYFNNNTIETVVTEERTVNQTKTLTGWDNQLITHTTPNFKVQVTDGVYVTLDAGPTYIIYNNLFGAPDNPVEQHYPGSTRQLCIPTVTSLRSWQPAETATEDWSYFISTHTGGSLHSSTKTDQPYPLPTKLINYLEQDPDIQSQFYGSDLASCSISLDLSFLPQFPPPAAPTAPAEVSAGVPPPLMSPSTGTFLSTTYESTSVHVTVRGCLRCELTDKNNGFDSTPTNKAAEPSPTPADEPDQPDKPPSNEPDGPVANTANPTHGGTQPTPSIPHADTNPDGNDSNDNNPDGNNSNGNKPPAGTNQQPGVTTSRIVTIGGSVFPINNPRPTQSNPGTPNDQDQDDQNAPPPIIIIGSETFKPGETKTVNGVPVVVPTNGGGTRLVVDGSTIAINPAATPGPVLTVGEGTVTANPQGEFVLGTETLTAGGPPITINGNTISLGPSSIAIVNGVTQTIANGPGPTAGPTLTVGGQTVSATVAGGSTVFVVAPGQTLGAGSSLMIDGTTYSMPEDGQGSTIVVNGQTSVLGAGESALTLDGGRPVTPQVVDGTTAYVIAPGQTLTPGGVITISGTTYSMPVDGQGSTLVVNGETSVLSAGETVLTLDGGRPVTPQVIDGTTAYVLGPGQTLTPGGVVTISGTLYSMPEGASGSVVVINGVTTTLSSGAGIIAAPALTINGITYTQSVRDGTTEYVLGEGTTLAPGSTVEMDGTTYSLDESGTALIINGQTSTLPKLPKSTSASTTSSGSTSTRTRDAGDLIASGIGETSKGVGAAVYDTGVDKWLESVIVGTIGWLAVLL</sequence>
<reference evidence="4" key="1">
    <citation type="submission" date="2018-05" db="EMBL/GenBank/DDBJ databases">
        <title>Draft genome sequence of Stemphylium lycopersici strain CIDEFI 213.</title>
        <authorList>
            <person name="Medina R."/>
            <person name="Franco M.E.E."/>
            <person name="Lucentini C.G."/>
            <person name="Saparrat M.C.N."/>
            <person name="Balatti P.A."/>
        </authorList>
    </citation>
    <scope>NUCLEOTIDE SEQUENCE [LARGE SCALE GENOMIC DNA]</scope>
    <source>
        <strain evidence="4">CIDEFI 213</strain>
    </source>
</reference>
<feature type="compositionally biased region" description="Polar residues" evidence="1">
    <location>
        <begin position="441"/>
        <end position="453"/>
    </location>
</feature>
<feature type="region of interest" description="Disordered" evidence="1">
    <location>
        <begin position="912"/>
        <end position="940"/>
    </location>
</feature>
<feature type="region of interest" description="Disordered" evidence="1">
    <location>
        <begin position="33"/>
        <end position="62"/>
    </location>
</feature>
<keyword evidence="2" id="KW-0732">Signal</keyword>
<comment type="caution">
    <text evidence="3">The sequence shown here is derived from an EMBL/GenBank/DDBJ whole genome shotgun (WGS) entry which is preliminary data.</text>
</comment>
<feature type="compositionally biased region" description="Polar residues" evidence="1">
    <location>
        <begin position="511"/>
        <end position="520"/>
    </location>
</feature>
<accession>A0A364NGE7</accession>
<evidence type="ECO:0000313" key="4">
    <source>
        <dbReference type="Proteomes" id="UP000249619"/>
    </source>
</evidence>
<evidence type="ECO:0000256" key="1">
    <source>
        <dbReference type="SAM" id="MobiDB-lite"/>
    </source>
</evidence>
<organism evidence="3 4">
    <name type="scientific">Stemphylium lycopersici</name>
    <name type="common">Tomato gray leaf spot disease fungus</name>
    <name type="synonym">Thyrospora lycopersici</name>
    <dbReference type="NCBI Taxonomy" id="183478"/>
    <lineage>
        <taxon>Eukaryota</taxon>
        <taxon>Fungi</taxon>
        <taxon>Dikarya</taxon>
        <taxon>Ascomycota</taxon>
        <taxon>Pezizomycotina</taxon>
        <taxon>Dothideomycetes</taxon>
        <taxon>Pleosporomycetidae</taxon>
        <taxon>Pleosporales</taxon>
        <taxon>Pleosporineae</taxon>
        <taxon>Pleosporaceae</taxon>
        <taxon>Stemphylium</taxon>
    </lineage>
</organism>
<feature type="compositionally biased region" description="Low complexity" evidence="1">
    <location>
        <begin position="919"/>
        <end position="932"/>
    </location>
</feature>
<feature type="signal peptide" evidence="2">
    <location>
        <begin position="1"/>
        <end position="21"/>
    </location>
</feature>
<evidence type="ECO:0000313" key="3">
    <source>
        <dbReference type="EMBL" id="RAR16368.1"/>
    </source>
</evidence>
<dbReference type="EMBL" id="QGDH01000003">
    <property type="protein sequence ID" value="RAR16368.1"/>
    <property type="molecule type" value="Genomic_DNA"/>
</dbReference>
<feature type="compositionally biased region" description="Low complexity" evidence="1">
    <location>
        <begin position="462"/>
        <end position="481"/>
    </location>
</feature>
<dbReference type="SUPFAM" id="SSF69360">
    <property type="entry name" value="Cell wall binding repeat"/>
    <property type="match status" value="1"/>
</dbReference>
<feature type="chain" id="PRO_5017073604" evidence="2">
    <location>
        <begin position="22"/>
        <end position="980"/>
    </location>
</feature>
<protein>
    <submittedName>
        <fullName evidence="3">Uncharacterized protein</fullName>
    </submittedName>
</protein>
<feature type="compositionally biased region" description="Polar residues" evidence="1">
    <location>
        <begin position="33"/>
        <end position="46"/>
    </location>
</feature>
<feature type="compositionally biased region" description="Pro residues" evidence="1">
    <location>
        <begin position="48"/>
        <end position="62"/>
    </location>
</feature>
<gene>
    <name evidence="3" type="ORF">DDE83_000241</name>
</gene>
<feature type="compositionally biased region" description="Polar residues" evidence="1">
    <location>
        <begin position="486"/>
        <end position="498"/>
    </location>
</feature>
<name>A0A364NGE7_STELY</name>
<keyword evidence="4" id="KW-1185">Reference proteome</keyword>
<proteinExistence type="predicted"/>
<dbReference type="AlphaFoldDB" id="A0A364NGE7"/>
<evidence type="ECO:0000256" key="2">
    <source>
        <dbReference type="SAM" id="SignalP"/>
    </source>
</evidence>
<dbReference type="Proteomes" id="UP000249619">
    <property type="component" value="Unassembled WGS sequence"/>
</dbReference>
<feature type="region of interest" description="Disordered" evidence="1">
    <location>
        <begin position="400"/>
        <end position="534"/>
    </location>
</feature>
<feature type="compositionally biased region" description="Polar residues" evidence="1">
    <location>
        <begin position="401"/>
        <end position="411"/>
    </location>
</feature>